<sequence length="215" mass="24993">MQENGLEQFGAESEKKTLRTEIVDLFLSFNKKNIKNSQGLNIPLKAEKKPKPQLNIELSDEKEDTEAWTVEFLGYPGEKPAEAMDESGNYVSFLVDYDNKIIDLQYARLEHEDLKGKNVYPQIIQSLGERFPQDFRLEATIRHEKTREKAINLLEQFRTKQITEDELSHACYRLGMLRLMLLAGFNEFTVRKDEYNEIIVTSKKIPKNGTIKITF</sequence>
<proteinExistence type="predicted"/>
<evidence type="ECO:0000313" key="1">
    <source>
        <dbReference type="EMBL" id="PIR96578.1"/>
    </source>
</evidence>
<reference evidence="2" key="1">
    <citation type="submission" date="2017-09" db="EMBL/GenBank/DDBJ databases">
        <title>Depth-based differentiation of microbial function through sediment-hosted aquifers and enrichment of novel symbionts in the deep terrestrial subsurface.</title>
        <authorList>
            <person name="Probst A.J."/>
            <person name="Ladd B."/>
            <person name="Jarett J.K."/>
            <person name="Geller-Mcgrath D.E."/>
            <person name="Sieber C.M.K."/>
            <person name="Emerson J.B."/>
            <person name="Anantharaman K."/>
            <person name="Thomas B.C."/>
            <person name="Malmstrom R."/>
            <person name="Stieglmeier M."/>
            <person name="Klingl A."/>
            <person name="Woyke T."/>
            <person name="Ryan C.M."/>
            <person name="Banfield J.F."/>
        </authorList>
    </citation>
    <scope>NUCLEOTIDE SEQUENCE [LARGE SCALE GENOMIC DNA]</scope>
</reference>
<dbReference type="EMBL" id="PFAK01000004">
    <property type="protein sequence ID" value="PIR96578.1"/>
    <property type="molecule type" value="Genomic_DNA"/>
</dbReference>
<dbReference type="AlphaFoldDB" id="A0A2H0VBT6"/>
<evidence type="ECO:0000313" key="2">
    <source>
        <dbReference type="Proteomes" id="UP000230922"/>
    </source>
</evidence>
<accession>A0A2H0VBT6</accession>
<name>A0A2H0VBT6_9BACT</name>
<comment type="caution">
    <text evidence="1">The sequence shown here is derived from an EMBL/GenBank/DDBJ whole genome shotgun (WGS) entry which is preliminary data.</text>
</comment>
<gene>
    <name evidence="1" type="ORF">COT92_00335</name>
</gene>
<organism evidence="1 2">
    <name type="scientific">Candidatus Doudnabacteria bacterium CG10_big_fil_rev_8_21_14_0_10_42_18</name>
    <dbReference type="NCBI Taxonomy" id="1974552"/>
    <lineage>
        <taxon>Bacteria</taxon>
        <taxon>Candidatus Doudnaibacteriota</taxon>
    </lineage>
</organism>
<dbReference type="Proteomes" id="UP000230922">
    <property type="component" value="Unassembled WGS sequence"/>
</dbReference>
<protein>
    <submittedName>
        <fullName evidence="1">Uncharacterized protein</fullName>
    </submittedName>
</protein>